<dbReference type="SUPFAM" id="SSF55811">
    <property type="entry name" value="Nudix"/>
    <property type="match status" value="1"/>
</dbReference>
<dbReference type="PANTHER" id="PTHR47707">
    <property type="entry name" value="8-OXO-DGTP DIPHOSPHATASE"/>
    <property type="match status" value="1"/>
</dbReference>
<dbReference type="GO" id="GO:0044715">
    <property type="term" value="F:8-oxo-dGDP phosphatase activity"/>
    <property type="evidence" value="ECO:0007669"/>
    <property type="project" value="TreeGrafter"/>
</dbReference>
<keyword evidence="9" id="KW-0234">DNA repair</keyword>
<proteinExistence type="inferred from homology"/>
<feature type="binding site" evidence="17">
    <location>
        <begin position="36"/>
        <end position="39"/>
    </location>
    <ligand>
        <name>8-oxo-dGTP</name>
        <dbReference type="ChEBI" id="CHEBI:77896"/>
    </ligand>
</feature>
<dbReference type="AlphaFoldDB" id="A0A399RPF1"/>
<evidence type="ECO:0000259" key="19">
    <source>
        <dbReference type="PROSITE" id="PS51462"/>
    </source>
</evidence>
<evidence type="ECO:0000256" key="16">
    <source>
        <dbReference type="ARBA" id="ARBA00042798"/>
    </source>
</evidence>
<dbReference type="InterPro" id="IPR047127">
    <property type="entry name" value="MutT-like"/>
</dbReference>
<dbReference type="InterPro" id="IPR020476">
    <property type="entry name" value="Nudix_hydrolase"/>
</dbReference>
<dbReference type="NCBIfam" id="TIGR00586">
    <property type="entry name" value="mutt"/>
    <property type="match status" value="1"/>
</dbReference>
<keyword evidence="21" id="KW-1185">Reference proteome</keyword>
<dbReference type="Pfam" id="PF14815">
    <property type="entry name" value="NUDIX_4"/>
    <property type="match status" value="1"/>
</dbReference>
<dbReference type="GO" id="GO:0035539">
    <property type="term" value="F:8-oxo-7,8-dihydrodeoxyguanosine triphosphate pyrophosphatase activity"/>
    <property type="evidence" value="ECO:0007669"/>
    <property type="project" value="UniProtKB-EC"/>
</dbReference>
<dbReference type="EMBL" id="QWGA01000003">
    <property type="protein sequence ID" value="RIJ31732.1"/>
    <property type="molecule type" value="Genomic_DNA"/>
</dbReference>
<evidence type="ECO:0000256" key="15">
    <source>
        <dbReference type="ARBA" id="ARBA00041979"/>
    </source>
</evidence>
<reference evidence="20 21" key="1">
    <citation type="submission" date="2018-08" db="EMBL/GenBank/DDBJ databases">
        <title>Henriciella mobilis sp. nov., isolated from seawater.</title>
        <authorList>
            <person name="Cheng H."/>
            <person name="Wu Y.-H."/>
            <person name="Xu X.-W."/>
            <person name="Guo L.-L."/>
        </authorList>
    </citation>
    <scope>NUCLEOTIDE SEQUENCE [LARGE SCALE GENOMIC DNA]</scope>
    <source>
        <strain evidence="20 21">CCUG67844</strain>
    </source>
</reference>
<feature type="binding site" evidence="18">
    <location>
        <position position="39"/>
    </location>
    <ligand>
        <name>Mg(2+)</name>
        <dbReference type="ChEBI" id="CHEBI:18420"/>
    </ligand>
</feature>
<keyword evidence="4" id="KW-0235">DNA replication</keyword>
<evidence type="ECO:0000256" key="2">
    <source>
        <dbReference type="ARBA" id="ARBA00005582"/>
    </source>
</evidence>
<evidence type="ECO:0000313" key="21">
    <source>
        <dbReference type="Proteomes" id="UP000265845"/>
    </source>
</evidence>
<evidence type="ECO:0000256" key="13">
    <source>
        <dbReference type="ARBA" id="ARBA00040794"/>
    </source>
</evidence>
<dbReference type="PRINTS" id="PR00502">
    <property type="entry name" value="NUDIXFAMILY"/>
</dbReference>
<feature type="binding site" evidence="18">
    <location>
        <position position="59"/>
    </location>
    <ligand>
        <name>Mg(2+)</name>
        <dbReference type="ChEBI" id="CHEBI:18420"/>
    </ligand>
</feature>
<evidence type="ECO:0000313" key="20">
    <source>
        <dbReference type="EMBL" id="RIJ31732.1"/>
    </source>
</evidence>
<dbReference type="FunFam" id="3.90.79.10:FF:000014">
    <property type="entry name" value="8-oxo-dGTP diphosphatase MutT"/>
    <property type="match status" value="1"/>
</dbReference>
<comment type="cofactor">
    <cofactor evidence="1 18">
        <name>Mg(2+)</name>
        <dbReference type="ChEBI" id="CHEBI:18420"/>
    </cofactor>
</comment>
<comment type="similarity">
    <text evidence="2">Belongs to the Nudix hydrolase family.</text>
</comment>
<feature type="domain" description="Nudix hydrolase" evidence="19">
    <location>
        <begin position="4"/>
        <end position="132"/>
    </location>
</feature>
<dbReference type="GO" id="GO:0006281">
    <property type="term" value="P:DNA repair"/>
    <property type="evidence" value="ECO:0007669"/>
    <property type="project" value="UniProtKB-KW"/>
</dbReference>
<evidence type="ECO:0000256" key="17">
    <source>
        <dbReference type="PIRSR" id="PIRSR603561-1"/>
    </source>
</evidence>
<organism evidence="20 21">
    <name type="scientific">Henriciella algicola</name>
    <dbReference type="NCBI Taxonomy" id="1608422"/>
    <lineage>
        <taxon>Bacteria</taxon>
        <taxon>Pseudomonadati</taxon>
        <taxon>Pseudomonadota</taxon>
        <taxon>Alphaproteobacteria</taxon>
        <taxon>Hyphomonadales</taxon>
        <taxon>Hyphomonadaceae</taxon>
        <taxon>Henriciella</taxon>
    </lineage>
</organism>
<dbReference type="InterPro" id="IPR003561">
    <property type="entry name" value="Mutator_MutT"/>
</dbReference>
<name>A0A399RPF1_9PROT</name>
<dbReference type="InterPro" id="IPR029119">
    <property type="entry name" value="MutY_C"/>
</dbReference>
<evidence type="ECO:0000256" key="9">
    <source>
        <dbReference type="ARBA" id="ARBA00023204"/>
    </source>
</evidence>
<evidence type="ECO:0000256" key="7">
    <source>
        <dbReference type="ARBA" id="ARBA00022801"/>
    </source>
</evidence>
<keyword evidence="8 18" id="KW-0460">Magnesium</keyword>
<evidence type="ECO:0000256" key="12">
    <source>
        <dbReference type="ARBA" id="ARBA00038905"/>
    </source>
</evidence>
<comment type="catalytic activity">
    <reaction evidence="11">
        <text>8-oxo-GTP + H2O = 8-oxo-GMP + diphosphate + H(+)</text>
        <dbReference type="Rhea" id="RHEA:67616"/>
        <dbReference type="ChEBI" id="CHEBI:15377"/>
        <dbReference type="ChEBI" id="CHEBI:15378"/>
        <dbReference type="ChEBI" id="CHEBI:33019"/>
        <dbReference type="ChEBI" id="CHEBI:143553"/>
        <dbReference type="ChEBI" id="CHEBI:145694"/>
    </reaction>
</comment>
<protein>
    <recommendedName>
        <fullName evidence="13">8-oxo-dGTP diphosphatase</fullName>
        <ecNumber evidence="12">3.6.1.55</ecNumber>
    </recommendedName>
    <alternativeName>
        <fullName evidence="16">7,8-dihydro-8-oxoguanine-triphosphatase</fullName>
    </alternativeName>
    <alternativeName>
        <fullName evidence="15">Mutator protein MutT</fullName>
    </alternativeName>
    <alternativeName>
        <fullName evidence="14">dGTP pyrophosphohydrolase</fullName>
    </alternativeName>
</protein>
<keyword evidence="5 18" id="KW-0479">Metal-binding</keyword>
<accession>A0A399RPF1</accession>
<sequence length="134" mass="14871">MSGKVLLVVAAAIFNEDGDILLAQRPEGKSMAGLWEFPGGKLEAGERPEEALCRELKEELQISVDPAAIRPITFASFGYPDFHLLMPLYEVRDWQGELAGLEGQEIAWVKPAELGRYEAPPADIPLFDELALRY</sequence>
<evidence type="ECO:0000256" key="11">
    <source>
        <dbReference type="ARBA" id="ARBA00036904"/>
    </source>
</evidence>
<dbReference type="EC" id="3.6.1.55" evidence="12"/>
<dbReference type="Gene3D" id="3.90.79.10">
    <property type="entry name" value="Nucleoside Triphosphate Pyrophosphohydrolase"/>
    <property type="match status" value="1"/>
</dbReference>
<dbReference type="RefSeq" id="WP_119453223.1">
    <property type="nucleotide sequence ID" value="NZ_QWGA01000003.1"/>
</dbReference>
<evidence type="ECO:0000256" key="18">
    <source>
        <dbReference type="PIRSR" id="PIRSR603561-2"/>
    </source>
</evidence>
<dbReference type="CDD" id="cd03425">
    <property type="entry name" value="NUDIX_MutT_NudA_like"/>
    <property type="match status" value="1"/>
</dbReference>
<evidence type="ECO:0000256" key="10">
    <source>
        <dbReference type="ARBA" id="ARBA00035861"/>
    </source>
</evidence>
<evidence type="ECO:0000256" key="8">
    <source>
        <dbReference type="ARBA" id="ARBA00022842"/>
    </source>
</evidence>
<evidence type="ECO:0000256" key="5">
    <source>
        <dbReference type="ARBA" id="ARBA00022723"/>
    </source>
</evidence>
<keyword evidence="6" id="KW-0227">DNA damage</keyword>
<dbReference type="PROSITE" id="PS51462">
    <property type="entry name" value="NUDIX"/>
    <property type="match status" value="1"/>
</dbReference>
<dbReference type="PANTHER" id="PTHR47707:SF1">
    <property type="entry name" value="NUDIX HYDROLASE FAMILY PROTEIN"/>
    <property type="match status" value="1"/>
</dbReference>
<comment type="caution">
    <text evidence="20">The sequence shown here is derived from an EMBL/GenBank/DDBJ whole genome shotgun (WGS) entry which is preliminary data.</text>
</comment>
<keyword evidence="7" id="KW-0378">Hydrolase</keyword>
<keyword evidence="3" id="KW-0515">Mutator protein</keyword>
<feature type="binding site" evidence="17">
    <location>
        <position position="25"/>
    </location>
    <ligand>
        <name>8-oxo-dGTP</name>
        <dbReference type="ChEBI" id="CHEBI:77896"/>
    </ligand>
</feature>
<gene>
    <name evidence="20" type="primary">mutT</name>
    <name evidence="20" type="ORF">D1222_05685</name>
</gene>
<dbReference type="GO" id="GO:0046872">
    <property type="term" value="F:metal ion binding"/>
    <property type="evidence" value="ECO:0007669"/>
    <property type="project" value="UniProtKB-KW"/>
</dbReference>
<dbReference type="InterPro" id="IPR000086">
    <property type="entry name" value="NUDIX_hydrolase_dom"/>
</dbReference>
<evidence type="ECO:0000256" key="3">
    <source>
        <dbReference type="ARBA" id="ARBA00022457"/>
    </source>
</evidence>
<dbReference type="InterPro" id="IPR015797">
    <property type="entry name" value="NUDIX_hydrolase-like_dom_sf"/>
</dbReference>
<dbReference type="Proteomes" id="UP000265845">
    <property type="component" value="Unassembled WGS sequence"/>
</dbReference>
<dbReference type="GO" id="GO:0044716">
    <property type="term" value="F:8-oxo-GDP phosphatase activity"/>
    <property type="evidence" value="ECO:0007669"/>
    <property type="project" value="TreeGrafter"/>
</dbReference>
<evidence type="ECO:0000256" key="4">
    <source>
        <dbReference type="ARBA" id="ARBA00022705"/>
    </source>
</evidence>
<dbReference type="OrthoDB" id="9810648at2"/>
<dbReference type="GO" id="GO:0008413">
    <property type="term" value="F:8-oxo-7,8-dihydroguanosine triphosphate pyrophosphatase activity"/>
    <property type="evidence" value="ECO:0007669"/>
    <property type="project" value="InterPro"/>
</dbReference>
<comment type="catalytic activity">
    <reaction evidence="10">
        <text>8-oxo-dGTP + H2O = 8-oxo-dGMP + diphosphate + H(+)</text>
        <dbReference type="Rhea" id="RHEA:31575"/>
        <dbReference type="ChEBI" id="CHEBI:15377"/>
        <dbReference type="ChEBI" id="CHEBI:15378"/>
        <dbReference type="ChEBI" id="CHEBI:33019"/>
        <dbReference type="ChEBI" id="CHEBI:63224"/>
        <dbReference type="ChEBI" id="CHEBI:77896"/>
        <dbReference type="EC" id="3.6.1.55"/>
    </reaction>
</comment>
<evidence type="ECO:0000256" key="14">
    <source>
        <dbReference type="ARBA" id="ARBA00041592"/>
    </source>
</evidence>
<evidence type="ECO:0000256" key="6">
    <source>
        <dbReference type="ARBA" id="ARBA00022763"/>
    </source>
</evidence>
<evidence type="ECO:0000256" key="1">
    <source>
        <dbReference type="ARBA" id="ARBA00001946"/>
    </source>
</evidence>
<dbReference type="GO" id="GO:0006260">
    <property type="term" value="P:DNA replication"/>
    <property type="evidence" value="ECO:0007669"/>
    <property type="project" value="UniProtKB-KW"/>
</dbReference>